<dbReference type="Proteomes" id="UP000033632">
    <property type="component" value="Unassembled WGS sequence"/>
</dbReference>
<dbReference type="InterPro" id="IPR004607">
    <property type="entry name" value="GART"/>
</dbReference>
<dbReference type="EMBL" id="JZEX01000058">
    <property type="protein sequence ID" value="KKB12793.1"/>
    <property type="molecule type" value="Genomic_DNA"/>
</dbReference>
<dbReference type="PANTHER" id="PTHR43369">
    <property type="entry name" value="PHOSPHORIBOSYLGLYCINAMIDE FORMYLTRANSFERASE"/>
    <property type="match status" value="1"/>
</dbReference>
<reference evidence="6 7" key="1">
    <citation type="submission" date="2015-03" db="EMBL/GenBank/DDBJ databases">
        <authorList>
            <person name="Hassan Y.I."/>
            <person name="Lepp D."/>
            <person name="Li X.-Z."/>
            <person name="Zhou T."/>
        </authorList>
    </citation>
    <scope>NUCLEOTIDE SEQUENCE [LARGE SCALE GENOMIC DNA]</scope>
    <source>
        <strain evidence="6 7">BD-c194</strain>
    </source>
</reference>
<feature type="binding site" evidence="4">
    <location>
        <position position="109"/>
    </location>
    <ligand>
        <name>(6R)-10-formyltetrahydrofolate</name>
        <dbReference type="ChEBI" id="CHEBI:195366"/>
    </ligand>
</feature>
<evidence type="ECO:0000256" key="3">
    <source>
        <dbReference type="ARBA" id="ARBA00022755"/>
    </source>
</evidence>
<dbReference type="UniPathway" id="UPA00074">
    <property type="reaction ID" value="UER00126"/>
</dbReference>
<evidence type="ECO:0000313" key="6">
    <source>
        <dbReference type="EMBL" id="KKB12793.1"/>
    </source>
</evidence>
<dbReference type="NCBIfam" id="TIGR00639">
    <property type="entry name" value="PurN"/>
    <property type="match status" value="1"/>
</dbReference>
<gene>
    <name evidence="4" type="primary">purN</name>
    <name evidence="6" type="ORF">VE25_05490</name>
</gene>
<protein>
    <recommendedName>
        <fullName evidence="4">Phosphoribosylglycinamide formyltransferase</fullName>
        <ecNumber evidence="4">2.1.2.2</ecNumber>
    </recommendedName>
    <alternativeName>
        <fullName evidence="4">5'-phosphoribosylglycinamide transformylase</fullName>
    </alternativeName>
    <alternativeName>
        <fullName evidence="4">GAR transformylase</fullName>
        <shortName evidence="4">GART</shortName>
    </alternativeName>
</protein>
<proteinExistence type="inferred from homology"/>
<feature type="binding site" evidence="4">
    <location>
        <position position="67"/>
    </location>
    <ligand>
        <name>(6R)-10-formyltetrahydrofolate</name>
        <dbReference type="ChEBI" id="CHEBI:195366"/>
    </ligand>
</feature>
<dbReference type="GO" id="GO:0006189">
    <property type="term" value="P:'de novo' IMP biosynthetic process"/>
    <property type="evidence" value="ECO:0007669"/>
    <property type="project" value="UniProtKB-UniRule"/>
</dbReference>
<comment type="function">
    <text evidence="4">Catalyzes the transfer of a formyl group from 10-formyltetrahydrofolate to 5-phospho-ribosyl-glycinamide (GAR), producing 5-phospho-ribosyl-N-formylglycinamide (FGAR) and tetrahydrofolate.</text>
</comment>
<comment type="pathway">
    <text evidence="1 4">Purine metabolism; IMP biosynthesis via de novo pathway; N(2)-formyl-N(1)-(5-phospho-D-ribosyl)glycinamide from N(1)-(5-phospho-D-ribosyl)glycinamide (10-formyl THF route): step 1/1.</text>
</comment>
<dbReference type="PATRIC" id="fig|443610.3.peg.3650"/>
<keyword evidence="3 4" id="KW-0658">Purine biosynthesis</keyword>
<evidence type="ECO:0000256" key="2">
    <source>
        <dbReference type="ARBA" id="ARBA00022679"/>
    </source>
</evidence>
<dbReference type="GO" id="GO:0004644">
    <property type="term" value="F:phosphoribosylglycinamide formyltransferase activity"/>
    <property type="evidence" value="ECO:0007669"/>
    <property type="project" value="UniProtKB-UniRule"/>
</dbReference>
<dbReference type="InterPro" id="IPR002376">
    <property type="entry name" value="Formyl_transf_N"/>
</dbReference>
<comment type="caution">
    <text evidence="6">The sequence shown here is derived from an EMBL/GenBank/DDBJ whole genome shotgun (WGS) entry which is preliminary data.</text>
</comment>
<comment type="catalytic activity">
    <reaction evidence="4">
        <text>N(1)-(5-phospho-beta-D-ribosyl)glycinamide + (6R)-10-formyltetrahydrofolate = N(2)-formyl-N(1)-(5-phospho-beta-D-ribosyl)glycinamide + (6S)-5,6,7,8-tetrahydrofolate + H(+)</text>
        <dbReference type="Rhea" id="RHEA:15053"/>
        <dbReference type="ChEBI" id="CHEBI:15378"/>
        <dbReference type="ChEBI" id="CHEBI:57453"/>
        <dbReference type="ChEBI" id="CHEBI:143788"/>
        <dbReference type="ChEBI" id="CHEBI:147286"/>
        <dbReference type="ChEBI" id="CHEBI:195366"/>
        <dbReference type="EC" id="2.1.2.2"/>
    </reaction>
</comment>
<dbReference type="Gene3D" id="3.40.50.170">
    <property type="entry name" value="Formyl transferase, N-terminal domain"/>
    <property type="match status" value="1"/>
</dbReference>
<evidence type="ECO:0000256" key="1">
    <source>
        <dbReference type="ARBA" id="ARBA00005054"/>
    </source>
</evidence>
<comment type="similarity">
    <text evidence="4">Belongs to the GART family.</text>
</comment>
<keyword evidence="7" id="KW-1185">Reference proteome</keyword>
<dbReference type="EC" id="2.1.2.2" evidence="4"/>
<dbReference type="STRING" id="443610.VE25_05490"/>
<feature type="binding site" evidence="4">
    <location>
        <begin position="14"/>
        <end position="16"/>
    </location>
    <ligand>
        <name>N(1)-(5-phospho-beta-D-ribosyl)glycinamide</name>
        <dbReference type="ChEBI" id="CHEBI:143788"/>
    </ligand>
</feature>
<evidence type="ECO:0000313" key="7">
    <source>
        <dbReference type="Proteomes" id="UP000033632"/>
    </source>
</evidence>
<dbReference type="OrthoDB" id="9806170at2"/>
<dbReference type="AlphaFoldDB" id="A0A0F5FVD4"/>
<dbReference type="HAMAP" id="MF_01930">
    <property type="entry name" value="PurN"/>
    <property type="match status" value="1"/>
</dbReference>
<dbReference type="SUPFAM" id="SSF53328">
    <property type="entry name" value="Formyltransferase"/>
    <property type="match status" value="1"/>
</dbReference>
<dbReference type="GO" id="GO:0005829">
    <property type="term" value="C:cytosol"/>
    <property type="evidence" value="ECO:0007669"/>
    <property type="project" value="TreeGrafter"/>
</dbReference>
<feature type="active site" description="Proton donor" evidence="4">
    <location>
        <position position="111"/>
    </location>
</feature>
<keyword evidence="2 4" id="KW-0808">Transferase</keyword>
<dbReference type="InterPro" id="IPR036477">
    <property type="entry name" value="Formyl_transf_N_sf"/>
</dbReference>
<organism evidence="6 7">
    <name type="scientific">Devosia geojensis</name>
    <dbReference type="NCBI Taxonomy" id="443610"/>
    <lineage>
        <taxon>Bacteria</taxon>
        <taxon>Pseudomonadati</taxon>
        <taxon>Pseudomonadota</taxon>
        <taxon>Alphaproteobacteria</taxon>
        <taxon>Hyphomicrobiales</taxon>
        <taxon>Devosiaceae</taxon>
        <taxon>Devosia</taxon>
    </lineage>
</organism>
<feature type="site" description="Raises pKa of active site His" evidence="4">
    <location>
        <position position="147"/>
    </location>
</feature>
<evidence type="ECO:0000256" key="4">
    <source>
        <dbReference type="HAMAP-Rule" id="MF_01930"/>
    </source>
</evidence>
<name>A0A0F5FVD4_9HYPH</name>
<dbReference type="PANTHER" id="PTHR43369:SF2">
    <property type="entry name" value="PHOSPHORIBOSYLGLYCINAMIDE FORMYLTRANSFERASE"/>
    <property type="match status" value="1"/>
</dbReference>
<evidence type="ECO:0000259" key="5">
    <source>
        <dbReference type="Pfam" id="PF00551"/>
    </source>
</evidence>
<dbReference type="RefSeq" id="WP_046107590.1">
    <property type="nucleotide sequence ID" value="NZ_JZEX01000058.1"/>
</dbReference>
<accession>A0A0F5FVD4</accession>
<dbReference type="Pfam" id="PF00551">
    <property type="entry name" value="Formyl_trans_N"/>
    <property type="match status" value="1"/>
</dbReference>
<dbReference type="CDD" id="cd08645">
    <property type="entry name" value="FMT_core_GART"/>
    <property type="match status" value="1"/>
</dbReference>
<feature type="domain" description="Formyl transferase N-terminal" evidence="5">
    <location>
        <begin position="4"/>
        <end position="184"/>
    </location>
</feature>
<feature type="binding site" evidence="4">
    <location>
        <begin position="92"/>
        <end position="95"/>
    </location>
    <ligand>
        <name>(6R)-10-formyltetrahydrofolate</name>
        <dbReference type="ChEBI" id="CHEBI:195366"/>
    </ligand>
</feature>
<sequence>MRRKRVAILISGRGSNMSALIAAARAPHYPAEIVGVFSNRAAAQGLEIAAAEGIATRSLAQSAYESREAFDMAINEVLESWGAEIVCLAGFMRILSPAFIARWQGRMINVHPSLLPLYRGLDTHARALADKVAEHGCSVHFVTTGLDEGPVILQAKVPVLPDDTPETLAARVLVEEHRLYPEALRLLAAGEVSL</sequence>